<dbReference type="STRING" id="361077.A0A151ZBA3"/>
<evidence type="ECO:0000256" key="1">
    <source>
        <dbReference type="ARBA" id="ARBA00004123"/>
    </source>
</evidence>
<name>A0A151ZBA3_TIELA</name>
<evidence type="ECO:0000256" key="3">
    <source>
        <dbReference type="ARBA" id="ARBA00022490"/>
    </source>
</evidence>
<dbReference type="OMA" id="MRIPDKL"/>
<keyword evidence="8" id="KW-1185">Reference proteome</keyword>
<dbReference type="EMBL" id="LODT01000035">
    <property type="protein sequence ID" value="KYQ91233.1"/>
    <property type="molecule type" value="Genomic_DNA"/>
</dbReference>
<dbReference type="GO" id="GO:0008180">
    <property type="term" value="C:COP9 signalosome"/>
    <property type="evidence" value="ECO:0007669"/>
    <property type="project" value="UniProtKB-KW"/>
</dbReference>
<dbReference type="InterPro" id="IPR033464">
    <property type="entry name" value="CSN8_PSD8_EIF3K"/>
</dbReference>
<evidence type="ECO:0000313" key="8">
    <source>
        <dbReference type="Proteomes" id="UP000076078"/>
    </source>
</evidence>
<dbReference type="FunCoup" id="A0A151ZBA3">
    <property type="interactions" value="481"/>
</dbReference>
<dbReference type="Pfam" id="PF10075">
    <property type="entry name" value="CSN8_PSD8_EIF3K"/>
    <property type="match status" value="1"/>
</dbReference>
<dbReference type="Proteomes" id="UP000076078">
    <property type="component" value="Unassembled WGS sequence"/>
</dbReference>
<dbReference type="AlphaFoldDB" id="A0A151ZBA3"/>
<dbReference type="GO" id="GO:0010387">
    <property type="term" value="P:COP9 signalosome assembly"/>
    <property type="evidence" value="ECO:0007669"/>
    <property type="project" value="InterPro"/>
</dbReference>
<feature type="domain" description="CSN8/PSMD8/EIF3K" evidence="6">
    <location>
        <begin position="37"/>
        <end position="166"/>
    </location>
</feature>
<evidence type="ECO:0000313" key="7">
    <source>
        <dbReference type="EMBL" id="KYQ91233.1"/>
    </source>
</evidence>
<evidence type="ECO:0000256" key="4">
    <source>
        <dbReference type="ARBA" id="ARBA00022790"/>
    </source>
</evidence>
<dbReference type="InterPro" id="IPR033205">
    <property type="entry name" value="COP9_CSN8"/>
</dbReference>
<dbReference type="OrthoDB" id="5351233at2759"/>
<proteinExistence type="predicted"/>
<organism evidence="7 8">
    <name type="scientific">Tieghemostelium lacteum</name>
    <name type="common">Slime mold</name>
    <name type="synonym">Dictyostelium lacteum</name>
    <dbReference type="NCBI Taxonomy" id="361077"/>
    <lineage>
        <taxon>Eukaryota</taxon>
        <taxon>Amoebozoa</taxon>
        <taxon>Evosea</taxon>
        <taxon>Eumycetozoa</taxon>
        <taxon>Dictyostelia</taxon>
        <taxon>Dictyosteliales</taxon>
        <taxon>Raperosteliaceae</taxon>
        <taxon>Tieghemostelium</taxon>
    </lineage>
</organism>
<keyword evidence="4" id="KW-0736">Signalosome</keyword>
<comment type="caution">
    <text evidence="7">The sequence shown here is derived from an EMBL/GenBank/DDBJ whole genome shotgun (WGS) entry which is preliminary data.</text>
</comment>
<evidence type="ECO:0000256" key="2">
    <source>
        <dbReference type="ARBA" id="ARBA00004496"/>
    </source>
</evidence>
<keyword evidence="5" id="KW-0539">Nucleus</keyword>
<dbReference type="PANTHER" id="PTHR13339:SF0">
    <property type="entry name" value="COP9 SIGNALOSOME COMPLEX SUBUNIT 8"/>
    <property type="match status" value="1"/>
</dbReference>
<comment type="subcellular location">
    <subcellularLocation>
        <location evidence="2">Cytoplasm</location>
    </subcellularLocation>
    <subcellularLocation>
        <location evidence="1">Nucleus</location>
    </subcellularLocation>
</comment>
<dbReference type="GO" id="GO:0005737">
    <property type="term" value="C:cytoplasm"/>
    <property type="evidence" value="ECO:0007669"/>
    <property type="project" value="UniProtKB-SubCell"/>
</dbReference>
<dbReference type="PANTHER" id="PTHR13339">
    <property type="entry name" value="COP9 SIGNALOSOME COMPLEX SUBUNIT 8"/>
    <property type="match status" value="1"/>
</dbReference>
<gene>
    <name evidence="7" type="ORF">DLAC_08162</name>
</gene>
<dbReference type="GO" id="GO:0000338">
    <property type="term" value="P:protein deneddylation"/>
    <property type="evidence" value="ECO:0007669"/>
    <property type="project" value="InterPro"/>
</dbReference>
<dbReference type="InParanoid" id="A0A151ZBA3"/>
<keyword evidence="3" id="KW-0963">Cytoplasm</keyword>
<reference evidence="7 8" key="1">
    <citation type="submission" date="2015-12" db="EMBL/GenBank/DDBJ databases">
        <title>Dictyostelia acquired genes for synthesis and detection of signals that induce cell-type specialization by lateral gene transfer from prokaryotes.</title>
        <authorList>
            <person name="Gloeckner G."/>
            <person name="Schaap P."/>
        </authorList>
    </citation>
    <scope>NUCLEOTIDE SEQUENCE [LARGE SCALE GENOMIC DNA]</scope>
    <source>
        <strain evidence="7 8">TK</strain>
    </source>
</reference>
<protein>
    <submittedName>
        <fullName evidence="7">COP9 signalosome complex subunit 8</fullName>
    </submittedName>
</protein>
<dbReference type="Gene3D" id="1.25.40.990">
    <property type="match status" value="1"/>
</dbReference>
<evidence type="ECO:0000259" key="6">
    <source>
        <dbReference type="Pfam" id="PF10075"/>
    </source>
</evidence>
<sequence length="194" mass="22077">MTFPEIQKLLEARNFAAILTYCQDIELKKPSNETLIPLYGVYLITYLIVDGQNTNARFLWKRIPSDLKQKDSLKAIYNIVKNMTDYQDFYKSLGQQFPAEYIPFIAALKESYQLRTFELISNSYSSITIESTCSYLGISADEASQYLLARGWTLDKQSNTLIPTPVKKPGAKLPTGYSQLESLTNSVLFLEKAL</sequence>
<evidence type="ECO:0000256" key="5">
    <source>
        <dbReference type="ARBA" id="ARBA00023242"/>
    </source>
</evidence>
<accession>A0A151ZBA3</accession>